<name>M2QTP6_CERS8</name>
<dbReference type="EMBL" id="KB445800">
    <property type="protein sequence ID" value="EMD35430.1"/>
    <property type="molecule type" value="Genomic_DNA"/>
</dbReference>
<reference evidence="4 5" key="1">
    <citation type="journal article" date="2012" name="Proc. Natl. Acad. Sci. U.S.A.">
        <title>Comparative genomics of Ceriporiopsis subvermispora and Phanerochaete chrysosporium provide insight into selective ligninolysis.</title>
        <authorList>
            <person name="Fernandez-Fueyo E."/>
            <person name="Ruiz-Duenas F.J."/>
            <person name="Ferreira P."/>
            <person name="Floudas D."/>
            <person name="Hibbett D.S."/>
            <person name="Canessa P."/>
            <person name="Larrondo L.F."/>
            <person name="James T.Y."/>
            <person name="Seelenfreund D."/>
            <person name="Lobos S."/>
            <person name="Polanco R."/>
            <person name="Tello M."/>
            <person name="Honda Y."/>
            <person name="Watanabe T."/>
            <person name="Watanabe T."/>
            <person name="Ryu J.S."/>
            <person name="Kubicek C.P."/>
            <person name="Schmoll M."/>
            <person name="Gaskell J."/>
            <person name="Hammel K.E."/>
            <person name="St John F.J."/>
            <person name="Vanden Wymelenberg A."/>
            <person name="Sabat G."/>
            <person name="Splinter BonDurant S."/>
            <person name="Syed K."/>
            <person name="Yadav J.S."/>
            <person name="Doddapaneni H."/>
            <person name="Subramanian V."/>
            <person name="Lavin J.L."/>
            <person name="Oguiza J.A."/>
            <person name="Perez G."/>
            <person name="Pisabarro A.G."/>
            <person name="Ramirez L."/>
            <person name="Santoyo F."/>
            <person name="Master E."/>
            <person name="Coutinho P.M."/>
            <person name="Henrissat B."/>
            <person name="Lombard V."/>
            <person name="Magnuson J.K."/>
            <person name="Kuees U."/>
            <person name="Hori C."/>
            <person name="Igarashi K."/>
            <person name="Samejima M."/>
            <person name="Held B.W."/>
            <person name="Barry K.W."/>
            <person name="LaButti K.M."/>
            <person name="Lapidus A."/>
            <person name="Lindquist E.A."/>
            <person name="Lucas S.M."/>
            <person name="Riley R."/>
            <person name="Salamov A.A."/>
            <person name="Hoffmeister D."/>
            <person name="Schwenk D."/>
            <person name="Hadar Y."/>
            <person name="Yarden O."/>
            <person name="de Vries R.P."/>
            <person name="Wiebenga A."/>
            <person name="Stenlid J."/>
            <person name="Eastwood D."/>
            <person name="Grigoriev I.V."/>
            <person name="Berka R.M."/>
            <person name="Blanchette R.A."/>
            <person name="Kersten P."/>
            <person name="Martinez A.T."/>
            <person name="Vicuna R."/>
            <person name="Cullen D."/>
        </authorList>
    </citation>
    <scope>NUCLEOTIDE SEQUENCE [LARGE SCALE GENOMIC DNA]</scope>
    <source>
        <strain evidence="4 5">B</strain>
    </source>
</reference>
<keyword evidence="3" id="KW-0732">Signal</keyword>
<feature type="compositionally biased region" description="Basic and acidic residues" evidence="1">
    <location>
        <begin position="320"/>
        <end position="340"/>
    </location>
</feature>
<feature type="region of interest" description="Disordered" evidence="1">
    <location>
        <begin position="320"/>
        <end position="381"/>
    </location>
</feature>
<feature type="signal peptide" evidence="3">
    <location>
        <begin position="1"/>
        <end position="35"/>
    </location>
</feature>
<evidence type="ECO:0000256" key="3">
    <source>
        <dbReference type="SAM" id="SignalP"/>
    </source>
</evidence>
<dbReference type="STRING" id="914234.M2QTP6"/>
<keyword evidence="2" id="KW-0472">Membrane</keyword>
<evidence type="ECO:0000256" key="2">
    <source>
        <dbReference type="SAM" id="Phobius"/>
    </source>
</evidence>
<evidence type="ECO:0000313" key="5">
    <source>
        <dbReference type="Proteomes" id="UP000016930"/>
    </source>
</evidence>
<dbReference type="Proteomes" id="UP000016930">
    <property type="component" value="Unassembled WGS sequence"/>
</dbReference>
<proteinExistence type="predicted"/>
<feature type="region of interest" description="Disordered" evidence="1">
    <location>
        <begin position="405"/>
        <end position="485"/>
    </location>
</feature>
<evidence type="ECO:0008006" key="6">
    <source>
        <dbReference type="Google" id="ProtNLM"/>
    </source>
</evidence>
<protein>
    <recommendedName>
        <fullName evidence="6">Mid2 domain-containing protein</fullName>
    </recommendedName>
</protein>
<keyword evidence="5" id="KW-1185">Reference proteome</keyword>
<sequence length="485" mass="50215">MVPRVEPSSFRPATPTRPLMLALAALAVLPSLANAYSFSFGSTPQQCQNLTIDITGTGQPPYSVLLIPFGPSTLPNNVEVRKITQVNFTGDATSASFQLKYPTDSQFVLVVSDATGFGSGGTSVAATVQGGSNDSSCFDASTNVAPLFDFSVFPNNQLVQCATTRVWWQPDNASMPVFGTPQFHGVIPGGQSFTVPEGPLSTVVGEGLGFNWTVPVRTGTTVLLLGGDDRGIGTAGSGFYIVAQGSNSCLNTTSPSSTPGSPAGGSYPTTTNGAGTGGSSSGSHTNVGAIVGGVIGGVVGALTLGLILFFIQRRRVQQHAEKERPVDLLQDHDRESDDAHPPQYYEPEPFLVPDPTAASSAGSTAPYGSSTPYGGLRPSVDRRASHISGTTAEGSSAAAFLRAGTPDMSASGSSGTRKSPAPPTFRPVNIIQHDDAGPQEQGQEEPETIELPPAYTNIRRAEVPPPESPPPEPEPAPRVPSPPLA</sequence>
<feature type="compositionally biased region" description="Low complexity" evidence="1">
    <location>
        <begin position="252"/>
        <end position="273"/>
    </location>
</feature>
<keyword evidence="2" id="KW-1133">Transmembrane helix</keyword>
<feature type="compositionally biased region" description="Low complexity" evidence="1">
    <location>
        <begin position="355"/>
        <end position="371"/>
    </location>
</feature>
<feature type="compositionally biased region" description="Pro residues" evidence="1">
    <location>
        <begin position="463"/>
        <end position="485"/>
    </location>
</feature>
<dbReference type="OrthoDB" id="3267813at2759"/>
<feature type="region of interest" description="Disordered" evidence="1">
    <location>
        <begin position="250"/>
        <end position="282"/>
    </location>
</feature>
<feature type="transmembrane region" description="Helical" evidence="2">
    <location>
        <begin position="289"/>
        <end position="311"/>
    </location>
</feature>
<organism evidence="4 5">
    <name type="scientific">Ceriporiopsis subvermispora (strain B)</name>
    <name type="common">White-rot fungus</name>
    <name type="synonym">Gelatoporia subvermispora</name>
    <dbReference type="NCBI Taxonomy" id="914234"/>
    <lineage>
        <taxon>Eukaryota</taxon>
        <taxon>Fungi</taxon>
        <taxon>Dikarya</taxon>
        <taxon>Basidiomycota</taxon>
        <taxon>Agaricomycotina</taxon>
        <taxon>Agaricomycetes</taxon>
        <taxon>Polyporales</taxon>
        <taxon>Gelatoporiaceae</taxon>
        <taxon>Gelatoporia</taxon>
    </lineage>
</organism>
<feature type="chain" id="PRO_5004023762" description="Mid2 domain-containing protein" evidence="3">
    <location>
        <begin position="36"/>
        <end position="485"/>
    </location>
</feature>
<keyword evidence="2" id="KW-0812">Transmembrane</keyword>
<evidence type="ECO:0000256" key="1">
    <source>
        <dbReference type="SAM" id="MobiDB-lite"/>
    </source>
</evidence>
<gene>
    <name evidence="4" type="ORF">CERSUDRAFT_116197</name>
</gene>
<dbReference type="HOGENOM" id="CLU_033085_0_0_1"/>
<accession>M2QTP6</accession>
<feature type="compositionally biased region" description="Polar residues" evidence="1">
    <location>
        <begin position="408"/>
        <end position="417"/>
    </location>
</feature>
<dbReference type="AlphaFoldDB" id="M2QTP6"/>
<evidence type="ECO:0000313" key="4">
    <source>
        <dbReference type="EMBL" id="EMD35430.1"/>
    </source>
</evidence>